<dbReference type="InterPro" id="IPR036388">
    <property type="entry name" value="WH-like_DNA-bd_sf"/>
</dbReference>
<dbReference type="Gene3D" id="1.10.10.10">
    <property type="entry name" value="Winged helix-like DNA-binding domain superfamily/Winged helix DNA-binding domain"/>
    <property type="match status" value="1"/>
</dbReference>
<dbReference type="RefSeq" id="WP_005226473.1">
    <property type="nucleotide sequence ID" value="NZ_BJMG01000002.1"/>
</dbReference>
<gene>
    <name evidence="5" type="ORF">DW084_15895</name>
    <name evidence="4" type="ORF">GFU50_00240</name>
    <name evidence="2" type="ORF">P7I32_02180</name>
    <name evidence="3" type="ORF">P7I34_11875</name>
</gene>
<dbReference type="PANTHER" id="PTHR33169:SF24">
    <property type="entry name" value="TRANSCRIPTIONAL REGULATOR, PADR FAMILY"/>
    <property type="match status" value="1"/>
</dbReference>
<organism evidence="5 6">
    <name type="scientific">Enterococcus casseliflavus</name>
    <name type="common">Enterococcus flavescens</name>
    <dbReference type="NCBI Taxonomy" id="37734"/>
    <lineage>
        <taxon>Bacteria</taxon>
        <taxon>Bacillati</taxon>
        <taxon>Bacillota</taxon>
        <taxon>Bacilli</taxon>
        <taxon>Lactobacillales</taxon>
        <taxon>Enterococcaceae</taxon>
        <taxon>Enterococcus</taxon>
    </lineage>
</organism>
<evidence type="ECO:0000313" key="8">
    <source>
        <dbReference type="Proteomes" id="UP001253851"/>
    </source>
</evidence>
<dbReference type="InterPro" id="IPR036390">
    <property type="entry name" value="WH_DNA-bd_sf"/>
</dbReference>
<reference evidence="5 6" key="1">
    <citation type="submission" date="2018-08" db="EMBL/GenBank/DDBJ databases">
        <title>A genome reference for cultivated species of the human gut microbiota.</title>
        <authorList>
            <person name="Zou Y."/>
            <person name="Xue W."/>
            <person name="Luo G."/>
        </authorList>
    </citation>
    <scope>NUCLEOTIDE SEQUENCE [LARGE SCALE GENOMIC DNA]</scope>
    <source>
        <strain evidence="5 6">AF48-16</strain>
    </source>
</reference>
<protein>
    <submittedName>
        <fullName evidence="5">PadR family transcriptional regulator</fullName>
    </submittedName>
</protein>
<dbReference type="AlphaFoldDB" id="A0A1G9AKX7"/>
<dbReference type="Proteomes" id="UP001253851">
    <property type="component" value="Unassembled WGS sequence"/>
</dbReference>
<dbReference type="EMBL" id="QRMZ01000027">
    <property type="protein sequence ID" value="RHK04549.1"/>
    <property type="molecule type" value="Genomic_DNA"/>
</dbReference>
<evidence type="ECO:0000259" key="1">
    <source>
        <dbReference type="Pfam" id="PF03551"/>
    </source>
</evidence>
<dbReference type="SUPFAM" id="SSF46785">
    <property type="entry name" value="Winged helix' DNA-binding domain"/>
    <property type="match status" value="1"/>
</dbReference>
<dbReference type="PANTHER" id="PTHR33169">
    <property type="entry name" value="PADR-FAMILY TRANSCRIPTIONAL REGULATOR"/>
    <property type="match status" value="1"/>
</dbReference>
<dbReference type="Proteomes" id="UP000286288">
    <property type="component" value="Unassembled WGS sequence"/>
</dbReference>
<evidence type="ECO:0000313" key="6">
    <source>
        <dbReference type="Proteomes" id="UP000286288"/>
    </source>
</evidence>
<dbReference type="InterPro" id="IPR005149">
    <property type="entry name" value="Tscrpt_reg_PadR_N"/>
</dbReference>
<reference evidence="2 8" key="3">
    <citation type="submission" date="2023-03" db="EMBL/GenBank/DDBJ databases">
        <authorList>
            <person name="Shen W."/>
            <person name="Cai J."/>
        </authorList>
    </citation>
    <scope>NUCLEOTIDE SEQUENCE [LARGE SCALE GENOMIC DNA]</scope>
    <source>
        <strain evidence="3 8">B516</strain>
        <strain evidence="2">K72-2</strain>
    </source>
</reference>
<evidence type="ECO:0000313" key="5">
    <source>
        <dbReference type="EMBL" id="RHK04549.1"/>
    </source>
</evidence>
<name>A0A1G9AKX7_ENTCA</name>
<dbReference type="InterPro" id="IPR052509">
    <property type="entry name" value="Metal_resp_DNA-bind_regulator"/>
</dbReference>
<dbReference type="EMBL" id="JARQDZ010000006">
    <property type="protein sequence ID" value="MDT2983367.1"/>
    <property type="molecule type" value="Genomic_DNA"/>
</dbReference>
<proteinExistence type="predicted"/>
<evidence type="ECO:0000313" key="2">
    <source>
        <dbReference type="EMBL" id="MDT2963405.1"/>
    </source>
</evidence>
<dbReference type="GeneID" id="15140653"/>
<dbReference type="Proteomes" id="UP001268896">
    <property type="component" value="Unassembled WGS sequence"/>
</dbReference>
<accession>A0A1G9AKX7</accession>
<dbReference type="Proteomes" id="UP000422837">
    <property type="component" value="Chromosome"/>
</dbReference>
<reference evidence="4 7" key="2">
    <citation type="submission" date="2019-11" db="EMBL/GenBank/DDBJ databases">
        <title>Detection and genome characteristic of a blood enterococcus casselifavus isolate from Zhengzhou,china.</title>
        <authorList>
            <person name="Wen P."/>
        </authorList>
    </citation>
    <scope>NUCLEOTIDE SEQUENCE [LARGE SCALE GENOMIC DNA]</scope>
    <source>
        <strain evidence="4 7">EC291</strain>
    </source>
</reference>
<feature type="domain" description="Transcription regulator PadR N-terminal" evidence="1">
    <location>
        <begin position="14"/>
        <end position="81"/>
    </location>
</feature>
<evidence type="ECO:0000313" key="3">
    <source>
        <dbReference type="EMBL" id="MDT2983367.1"/>
    </source>
</evidence>
<dbReference type="Pfam" id="PF03551">
    <property type="entry name" value="PadR"/>
    <property type="match status" value="1"/>
</dbReference>
<evidence type="ECO:0000313" key="7">
    <source>
        <dbReference type="Proteomes" id="UP000422837"/>
    </source>
</evidence>
<dbReference type="EMBL" id="CP046123">
    <property type="protein sequence ID" value="QGN28028.1"/>
    <property type="molecule type" value="Genomic_DNA"/>
</dbReference>
<dbReference type="OrthoDB" id="9808017at2"/>
<dbReference type="EMBL" id="JARQDV010000001">
    <property type="protein sequence ID" value="MDT2963405.1"/>
    <property type="molecule type" value="Genomic_DNA"/>
</dbReference>
<evidence type="ECO:0000313" key="4">
    <source>
        <dbReference type="EMBL" id="QGN28028.1"/>
    </source>
</evidence>
<sequence length="108" mass="12503">MDAQLKKGLLEICVLAYLQHGDSYGYELVKNISPLLPISESTLYPILKRLEASRAVETYNKSHQGRTRKYYRLTKIGKQRIDDFLTNDWPQLTLIQRFIKGGTLDEQS</sequence>